<feature type="compositionally biased region" description="Basic and acidic residues" evidence="1">
    <location>
        <begin position="10"/>
        <end position="25"/>
    </location>
</feature>
<keyword evidence="2" id="KW-1133">Transmembrane helix</keyword>
<keyword evidence="2" id="KW-0472">Membrane</keyword>
<gene>
    <name evidence="3" type="ORF">B4U80_07333</name>
</gene>
<keyword evidence="4" id="KW-1185">Reference proteome</keyword>
<feature type="region of interest" description="Disordered" evidence="1">
    <location>
        <begin position="1"/>
        <end position="25"/>
    </location>
</feature>
<feature type="transmembrane region" description="Helical" evidence="2">
    <location>
        <begin position="44"/>
        <end position="64"/>
    </location>
</feature>
<evidence type="ECO:0000256" key="1">
    <source>
        <dbReference type="SAM" id="MobiDB-lite"/>
    </source>
</evidence>
<protein>
    <submittedName>
        <fullName evidence="3">Uncharacterized protein</fullName>
    </submittedName>
</protein>
<organism evidence="3 4">
    <name type="scientific">Leptotrombidium deliense</name>
    <dbReference type="NCBI Taxonomy" id="299467"/>
    <lineage>
        <taxon>Eukaryota</taxon>
        <taxon>Metazoa</taxon>
        <taxon>Ecdysozoa</taxon>
        <taxon>Arthropoda</taxon>
        <taxon>Chelicerata</taxon>
        <taxon>Arachnida</taxon>
        <taxon>Acari</taxon>
        <taxon>Acariformes</taxon>
        <taxon>Trombidiformes</taxon>
        <taxon>Prostigmata</taxon>
        <taxon>Anystina</taxon>
        <taxon>Parasitengona</taxon>
        <taxon>Trombiculoidea</taxon>
        <taxon>Trombiculidae</taxon>
        <taxon>Leptotrombidium</taxon>
    </lineage>
</organism>
<dbReference type="AlphaFoldDB" id="A0A443S895"/>
<keyword evidence="2" id="KW-0812">Transmembrane</keyword>
<name>A0A443S895_9ACAR</name>
<comment type="caution">
    <text evidence="3">The sequence shown here is derived from an EMBL/GenBank/DDBJ whole genome shotgun (WGS) entry which is preliminary data.</text>
</comment>
<evidence type="ECO:0000313" key="4">
    <source>
        <dbReference type="Proteomes" id="UP000288716"/>
    </source>
</evidence>
<dbReference type="Proteomes" id="UP000288716">
    <property type="component" value="Unassembled WGS sequence"/>
</dbReference>
<evidence type="ECO:0000256" key="2">
    <source>
        <dbReference type="SAM" id="Phobius"/>
    </source>
</evidence>
<dbReference type="EMBL" id="NCKV01005932">
    <property type="protein sequence ID" value="RWS23750.1"/>
    <property type="molecule type" value="Genomic_DNA"/>
</dbReference>
<proteinExistence type="predicted"/>
<accession>A0A443S895</accession>
<evidence type="ECO:0000313" key="3">
    <source>
        <dbReference type="EMBL" id="RWS23750.1"/>
    </source>
</evidence>
<sequence length="71" mass="8014">MKKKQSFDLTEFHKNEKAEKEKAEGDKVNEFGVKDEAKGLKGDYANVFLLLLLYFLQGIPLGIVSPTGLFH</sequence>
<dbReference type="VEuPathDB" id="VectorBase:LDEU008290"/>
<reference evidence="3 4" key="1">
    <citation type="journal article" date="2018" name="Gigascience">
        <title>Genomes of trombidid mites reveal novel predicted allergens and laterally-transferred genes associated with secondary metabolism.</title>
        <authorList>
            <person name="Dong X."/>
            <person name="Chaisiri K."/>
            <person name="Xia D."/>
            <person name="Armstrong S.D."/>
            <person name="Fang Y."/>
            <person name="Donnelly M.J."/>
            <person name="Kadowaki T."/>
            <person name="McGarry J.W."/>
            <person name="Darby A.C."/>
            <person name="Makepeace B.L."/>
        </authorList>
    </citation>
    <scope>NUCLEOTIDE SEQUENCE [LARGE SCALE GENOMIC DNA]</scope>
    <source>
        <strain evidence="3">UoL-UT</strain>
    </source>
</reference>